<dbReference type="InterPro" id="IPR002347">
    <property type="entry name" value="SDR_fam"/>
</dbReference>
<evidence type="ECO:0000313" key="2">
    <source>
        <dbReference type="EMBL" id="TDC87291.1"/>
    </source>
</evidence>
<dbReference type="GO" id="GO:0016491">
    <property type="term" value="F:oxidoreductase activity"/>
    <property type="evidence" value="ECO:0007669"/>
    <property type="project" value="UniProtKB-KW"/>
</dbReference>
<proteinExistence type="predicted"/>
<dbReference type="Pfam" id="PF00106">
    <property type="entry name" value="adh_short"/>
    <property type="match status" value="1"/>
</dbReference>
<keyword evidence="1" id="KW-0560">Oxidoreductase</keyword>
<keyword evidence="3" id="KW-1185">Reference proteome</keyword>
<dbReference type="InterPro" id="IPR036291">
    <property type="entry name" value="NAD(P)-bd_dom_sf"/>
</dbReference>
<name>A0A4R4U7N3_9ACTN</name>
<comment type="caution">
    <text evidence="2">The sequence shown here is derived from an EMBL/GenBank/DDBJ whole genome shotgun (WGS) entry which is preliminary data.</text>
</comment>
<dbReference type="PANTHER" id="PTHR43157">
    <property type="entry name" value="PHOSPHATIDYLINOSITOL-GLYCAN BIOSYNTHESIS CLASS F PROTEIN-RELATED"/>
    <property type="match status" value="1"/>
</dbReference>
<dbReference type="Gene3D" id="3.40.50.720">
    <property type="entry name" value="NAD(P)-binding Rossmann-like Domain"/>
    <property type="match status" value="1"/>
</dbReference>
<reference evidence="2 3" key="1">
    <citation type="submission" date="2019-03" db="EMBL/GenBank/DDBJ databases">
        <title>Draft genome sequences of novel Actinobacteria.</title>
        <authorList>
            <person name="Sahin N."/>
            <person name="Ay H."/>
            <person name="Saygin H."/>
        </authorList>
    </citation>
    <scope>NUCLEOTIDE SEQUENCE [LARGE SCALE GENOMIC DNA]</scope>
    <source>
        <strain evidence="2 3">KC310</strain>
    </source>
</reference>
<accession>A0A4R4U7N3</accession>
<sequence length="284" mass="29291">MSEHARKAVVTAGTGGIGLETAAGLAAQGWDVTVVGRDAERGAAATARLEEAAGRAAGRFLRADLSSLSGTRALADRLAAEGPLHLLVNNVGGMWTQRREGADGIEASVMLNHLSPYVLTEALLDALKAGAPSRIVNVTSSAIMAAVPAFEEAEPPGPYYGMAATGRAKLAHLAYTMDLARRLDGQGVQVVAVDPGPAATPNAAQMTIDILPPQMRPLWDQIQEWVTRPAAEAAAAVLAAGTGPSHGAGVVIGPSGAPDDSLLQYLTEDAAEAVRRWTPRILGD</sequence>
<gene>
    <name evidence="2" type="ORF">E1292_46870</name>
</gene>
<evidence type="ECO:0000256" key="1">
    <source>
        <dbReference type="ARBA" id="ARBA00023002"/>
    </source>
</evidence>
<evidence type="ECO:0000313" key="3">
    <source>
        <dbReference type="Proteomes" id="UP000295258"/>
    </source>
</evidence>
<dbReference type="SUPFAM" id="SSF51735">
    <property type="entry name" value="NAD(P)-binding Rossmann-fold domains"/>
    <property type="match status" value="1"/>
</dbReference>
<dbReference type="AlphaFoldDB" id="A0A4R4U7N3"/>
<dbReference type="EMBL" id="SMKO01000271">
    <property type="protein sequence ID" value="TDC87291.1"/>
    <property type="molecule type" value="Genomic_DNA"/>
</dbReference>
<dbReference type="PANTHER" id="PTHR43157:SF31">
    <property type="entry name" value="PHOSPHATIDYLINOSITOL-GLYCAN BIOSYNTHESIS CLASS F PROTEIN"/>
    <property type="match status" value="1"/>
</dbReference>
<organism evidence="2 3">
    <name type="scientific">Nonomuraea deserti</name>
    <dbReference type="NCBI Taxonomy" id="1848322"/>
    <lineage>
        <taxon>Bacteria</taxon>
        <taxon>Bacillati</taxon>
        <taxon>Actinomycetota</taxon>
        <taxon>Actinomycetes</taxon>
        <taxon>Streptosporangiales</taxon>
        <taxon>Streptosporangiaceae</taxon>
        <taxon>Nonomuraea</taxon>
    </lineage>
</organism>
<dbReference type="PRINTS" id="PR00081">
    <property type="entry name" value="GDHRDH"/>
</dbReference>
<protein>
    <submittedName>
        <fullName evidence="2">SDR family NAD(P)-dependent oxidoreductase</fullName>
    </submittedName>
</protein>
<dbReference type="Proteomes" id="UP000295258">
    <property type="component" value="Unassembled WGS sequence"/>
</dbReference>
<dbReference type="RefSeq" id="WP_132606270.1">
    <property type="nucleotide sequence ID" value="NZ_SMKO01000271.1"/>
</dbReference>